<protein>
    <submittedName>
        <fullName evidence="2">Jg771 protein</fullName>
    </submittedName>
</protein>
<reference evidence="2" key="1">
    <citation type="submission" date="2022-03" db="EMBL/GenBank/DDBJ databases">
        <authorList>
            <person name="Lindestad O."/>
        </authorList>
    </citation>
    <scope>NUCLEOTIDE SEQUENCE</scope>
</reference>
<gene>
    <name evidence="2" type="primary">jg771</name>
    <name evidence="2" type="ORF">PAEG_LOCUS21621</name>
</gene>
<dbReference type="EMBL" id="CAKXAJ010025963">
    <property type="protein sequence ID" value="CAH2247609.1"/>
    <property type="molecule type" value="Genomic_DNA"/>
</dbReference>
<dbReference type="AlphaFoldDB" id="A0A8S4S748"/>
<evidence type="ECO:0000313" key="2">
    <source>
        <dbReference type="EMBL" id="CAH2247609.1"/>
    </source>
</evidence>
<accession>A0A8S4S748</accession>
<proteinExistence type="predicted"/>
<name>A0A8S4S748_9NEOP</name>
<evidence type="ECO:0000313" key="3">
    <source>
        <dbReference type="Proteomes" id="UP000838756"/>
    </source>
</evidence>
<evidence type="ECO:0000256" key="1">
    <source>
        <dbReference type="SAM" id="MobiDB-lite"/>
    </source>
</evidence>
<feature type="region of interest" description="Disordered" evidence="1">
    <location>
        <begin position="71"/>
        <end position="101"/>
    </location>
</feature>
<sequence>MSYRRRIMSFNSTTRDSVGEVWAHYCYGMRGRRNLSLLLGARRRGGVEAEARRGEARRRACPHAACSSTNLRGSLVRDKQPRSRRRRQQAATLGARHPLTF</sequence>
<comment type="caution">
    <text evidence="2">The sequence shown here is derived from an EMBL/GenBank/DDBJ whole genome shotgun (WGS) entry which is preliminary data.</text>
</comment>
<dbReference type="Proteomes" id="UP000838756">
    <property type="component" value="Unassembled WGS sequence"/>
</dbReference>
<keyword evidence="3" id="KW-1185">Reference proteome</keyword>
<organism evidence="2 3">
    <name type="scientific">Pararge aegeria aegeria</name>
    <dbReference type="NCBI Taxonomy" id="348720"/>
    <lineage>
        <taxon>Eukaryota</taxon>
        <taxon>Metazoa</taxon>
        <taxon>Ecdysozoa</taxon>
        <taxon>Arthropoda</taxon>
        <taxon>Hexapoda</taxon>
        <taxon>Insecta</taxon>
        <taxon>Pterygota</taxon>
        <taxon>Neoptera</taxon>
        <taxon>Endopterygota</taxon>
        <taxon>Lepidoptera</taxon>
        <taxon>Glossata</taxon>
        <taxon>Ditrysia</taxon>
        <taxon>Papilionoidea</taxon>
        <taxon>Nymphalidae</taxon>
        <taxon>Satyrinae</taxon>
        <taxon>Satyrini</taxon>
        <taxon>Parargina</taxon>
        <taxon>Pararge</taxon>
    </lineage>
</organism>